<feature type="transmembrane region" description="Helical" evidence="7">
    <location>
        <begin position="313"/>
        <end position="336"/>
    </location>
</feature>
<dbReference type="InterPro" id="IPR025857">
    <property type="entry name" value="MacB_PCD"/>
</dbReference>
<name>D5EIQ0_CORAD</name>
<keyword evidence="5 7" id="KW-1133">Transmembrane helix</keyword>
<protein>
    <recommendedName>
        <fullName evidence="12">Lipoprotein releasing system, transmembrane protein, LolC/E family</fullName>
    </recommendedName>
</protein>
<accession>D5EIQ0</accession>
<dbReference type="STRING" id="583355.Caka_1279"/>
<feature type="transmembrane region" description="Helical" evidence="7">
    <location>
        <begin position="20"/>
        <end position="45"/>
    </location>
</feature>
<dbReference type="GO" id="GO:0098797">
    <property type="term" value="C:plasma membrane protein complex"/>
    <property type="evidence" value="ECO:0007669"/>
    <property type="project" value="TreeGrafter"/>
</dbReference>
<dbReference type="HOGENOM" id="CLU_000604_8_1_0"/>
<feature type="domain" description="ABC3 transporter permease C-terminal" evidence="8">
    <location>
        <begin position="271"/>
        <end position="404"/>
    </location>
</feature>
<evidence type="ECO:0000259" key="8">
    <source>
        <dbReference type="Pfam" id="PF02687"/>
    </source>
</evidence>
<evidence type="ECO:0000259" key="9">
    <source>
        <dbReference type="Pfam" id="PF12704"/>
    </source>
</evidence>
<evidence type="ECO:0000256" key="5">
    <source>
        <dbReference type="ARBA" id="ARBA00022989"/>
    </source>
</evidence>
<dbReference type="KEGG" id="caa:Caka_1279"/>
<evidence type="ECO:0000256" key="3">
    <source>
        <dbReference type="ARBA" id="ARBA00022475"/>
    </source>
</evidence>
<comment type="subcellular location">
    <subcellularLocation>
        <location evidence="1">Cell membrane</location>
        <topology evidence="1">Multi-pass membrane protein</topology>
    </subcellularLocation>
</comment>
<organism evidence="10 11">
    <name type="scientific">Coraliomargarita akajimensis (strain DSM 45221 / IAM 15411 / JCM 23193 / KCTC 12865 / 04OKA010-24)</name>
    <dbReference type="NCBI Taxonomy" id="583355"/>
    <lineage>
        <taxon>Bacteria</taxon>
        <taxon>Pseudomonadati</taxon>
        <taxon>Verrucomicrobiota</taxon>
        <taxon>Opitutia</taxon>
        <taxon>Puniceicoccales</taxon>
        <taxon>Coraliomargaritaceae</taxon>
        <taxon>Coraliomargarita</taxon>
    </lineage>
</organism>
<dbReference type="AlphaFoldDB" id="D5EIQ0"/>
<dbReference type="OrthoDB" id="9808461at2"/>
<evidence type="ECO:0008006" key="12">
    <source>
        <dbReference type="Google" id="ProtNLM"/>
    </source>
</evidence>
<feature type="domain" description="MacB-like periplasmic core" evidence="9">
    <location>
        <begin position="24"/>
        <end position="239"/>
    </location>
</feature>
<gene>
    <name evidence="10" type="ordered locus">Caka_1279</name>
</gene>
<dbReference type="PANTHER" id="PTHR30489:SF0">
    <property type="entry name" value="LIPOPROTEIN-RELEASING SYSTEM TRANSMEMBRANE PROTEIN LOLE"/>
    <property type="match status" value="1"/>
</dbReference>
<keyword evidence="11" id="KW-1185">Reference proteome</keyword>
<keyword evidence="6 7" id="KW-0472">Membrane</keyword>
<evidence type="ECO:0000256" key="4">
    <source>
        <dbReference type="ARBA" id="ARBA00022692"/>
    </source>
</evidence>
<feature type="transmembrane region" description="Helical" evidence="7">
    <location>
        <begin position="267"/>
        <end position="293"/>
    </location>
</feature>
<dbReference type="InterPro" id="IPR003838">
    <property type="entry name" value="ABC3_permease_C"/>
</dbReference>
<comment type="similarity">
    <text evidence="2">Belongs to the ABC-4 integral membrane protein family. LolC/E subfamily.</text>
</comment>
<reference evidence="10 11" key="1">
    <citation type="journal article" date="2010" name="Stand. Genomic Sci.">
        <title>Complete genome sequence of Coraliomargarita akajimensis type strain (04OKA010-24).</title>
        <authorList>
            <person name="Mavromatis K."/>
            <person name="Abt B."/>
            <person name="Brambilla E."/>
            <person name="Lapidus A."/>
            <person name="Copeland A."/>
            <person name="Deshpande S."/>
            <person name="Nolan M."/>
            <person name="Lucas S."/>
            <person name="Tice H."/>
            <person name="Cheng J.F."/>
            <person name="Han C."/>
            <person name="Detter J.C."/>
            <person name="Woyke T."/>
            <person name="Goodwin L."/>
            <person name="Pitluck S."/>
            <person name="Held B."/>
            <person name="Brettin T."/>
            <person name="Tapia R."/>
            <person name="Ivanova N."/>
            <person name="Mikhailova N."/>
            <person name="Pati A."/>
            <person name="Liolios K."/>
            <person name="Chen A."/>
            <person name="Palaniappan K."/>
            <person name="Land M."/>
            <person name="Hauser L."/>
            <person name="Chang Y.J."/>
            <person name="Jeffries C.D."/>
            <person name="Rohde M."/>
            <person name="Goker M."/>
            <person name="Bristow J."/>
            <person name="Eisen J.A."/>
            <person name="Markowitz V."/>
            <person name="Hugenholtz P."/>
            <person name="Klenk H.P."/>
            <person name="Kyrpides N.C."/>
        </authorList>
    </citation>
    <scope>NUCLEOTIDE SEQUENCE [LARGE SCALE GENOMIC DNA]</scope>
    <source>
        <strain evidence="11">DSM 45221 / IAM 15411 / JCM 23193 / KCTC 12865</strain>
    </source>
</reference>
<evidence type="ECO:0000313" key="11">
    <source>
        <dbReference type="Proteomes" id="UP000000925"/>
    </source>
</evidence>
<proteinExistence type="inferred from homology"/>
<dbReference type="eggNOG" id="COG4591">
    <property type="taxonomic scope" value="Bacteria"/>
</dbReference>
<keyword evidence="4 7" id="KW-0812">Transmembrane</keyword>
<evidence type="ECO:0000256" key="6">
    <source>
        <dbReference type="ARBA" id="ARBA00023136"/>
    </source>
</evidence>
<keyword evidence="3" id="KW-1003">Cell membrane</keyword>
<dbReference type="GO" id="GO:0044874">
    <property type="term" value="P:lipoprotein localization to outer membrane"/>
    <property type="evidence" value="ECO:0007669"/>
    <property type="project" value="TreeGrafter"/>
</dbReference>
<evidence type="ECO:0000256" key="2">
    <source>
        <dbReference type="ARBA" id="ARBA00005236"/>
    </source>
</evidence>
<feature type="transmembrane region" description="Helical" evidence="7">
    <location>
        <begin position="378"/>
        <end position="400"/>
    </location>
</feature>
<evidence type="ECO:0000256" key="1">
    <source>
        <dbReference type="ARBA" id="ARBA00004651"/>
    </source>
</evidence>
<evidence type="ECO:0000313" key="10">
    <source>
        <dbReference type="EMBL" id="ADE54299.1"/>
    </source>
</evidence>
<dbReference type="InterPro" id="IPR051447">
    <property type="entry name" value="Lipoprotein-release_system"/>
</dbReference>
<dbReference type="PANTHER" id="PTHR30489">
    <property type="entry name" value="LIPOPROTEIN-RELEASING SYSTEM TRANSMEMBRANE PROTEIN LOLE"/>
    <property type="match status" value="1"/>
</dbReference>
<dbReference type="Pfam" id="PF12704">
    <property type="entry name" value="MacB_PCD"/>
    <property type="match status" value="1"/>
</dbReference>
<dbReference type="EMBL" id="CP001998">
    <property type="protein sequence ID" value="ADE54299.1"/>
    <property type="molecule type" value="Genomic_DNA"/>
</dbReference>
<evidence type="ECO:0000256" key="7">
    <source>
        <dbReference type="SAM" id="Phobius"/>
    </source>
</evidence>
<dbReference type="RefSeq" id="WP_013043021.1">
    <property type="nucleotide sequence ID" value="NC_014008.1"/>
</dbReference>
<dbReference type="Pfam" id="PF02687">
    <property type="entry name" value="FtsX"/>
    <property type="match status" value="1"/>
</dbReference>
<dbReference type="Proteomes" id="UP000000925">
    <property type="component" value="Chromosome"/>
</dbReference>
<sequence length="411" mass="45986">MMPWYLYHALKQLFPSGRFFSFFTFMSIVGVMLGVCVLIIVQSVMNGFGEGIRSKMVETYGDIRVLSPDLIPDWEGEFAAVEAMDEVIGVAPYAEGVVMLQYRNQPQFPGIRGIDPWEEETVIPVSSFITVGDLEDFDDEGVFLGEGLAYALGVGPGDVVEVFTPLMLERLKEDEVLLPREFTVLGMFKTRSPTVDENTMICTLRVMQELYGLDDSVHGVVMKLRPGVDADVFAQRLEREILNPMYRAISWRAANRDFLFAIEQEKVVISFIIIFIILVASFSIAVSLMMAVLRKTREIGLLVAMGARPRQVAYSYCLQGLVIGIFGTLFGILMALVALHYRGPILQIYMKLTNTNMGFLGVYDVYKIPVHYLPGDFILVTFFAIVISTMAGLLPAFRAARLKPADALRSE</sequence>